<dbReference type="OrthoDB" id="9806724at2"/>
<evidence type="ECO:0000313" key="5">
    <source>
        <dbReference type="EMBL" id="TDR05893.1"/>
    </source>
</evidence>
<evidence type="ECO:0000259" key="4">
    <source>
        <dbReference type="Pfam" id="PF00890"/>
    </source>
</evidence>
<dbReference type="AlphaFoldDB" id="A0A4R6X223"/>
<dbReference type="PANTHER" id="PTHR11632:SF51">
    <property type="entry name" value="SUCCINATE DEHYDROGENASE [UBIQUINONE] FLAVOPROTEIN SUBUNIT, MITOCHONDRIAL"/>
    <property type="match status" value="1"/>
</dbReference>
<comment type="cofactor">
    <cofactor evidence="1">
        <name>FAD</name>
        <dbReference type="ChEBI" id="CHEBI:57692"/>
    </cofactor>
</comment>
<dbReference type="InterPro" id="IPR003953">
    <property type="entry name" value="FAD-dep_OxRdtase_2_FAD-bd"/>
</dbReference>
<dbReference type="InterPro" id="IPR036188">
    <property type="entry name" value="FAD/NAD-bd_sf"/>
</dbReference>
<keyword evidence="2" id="KW-0285">Flavoprotein</keyword>
<dbReference type="Proteomes" id="UP000295729">
    <property type="component" value="Unassembled WGS sequence"/>
</dbReference>
<dbReference type="EMBL" id="SNZA01000007">
    <property type="protein sequence ID" value="TDR05893.1"/>
    <property type="molecule type" value="Genomic_DNA"/>
</dbReference>
<evidence type="ECO:0000256" key="3">
    <source>
        <dbReference type="ARBA" id="ARBA00023002"/>
    </source>
</evidence>
<dbReference type="GO" id="GO:0009055">
    <property type="term" value="F:electron transfer activity"/>
    <property type="evidence" value="ECO:0007669"/>
    <property type="project" value="TreeGrafter"/>
</dbReference>
<accession>A0A4R6X223</accession>
<dbReference type="PANTHER" id="PTHR11632">
    <property type="entry name" value="SUCCINATE DEHYDROGENASE 2 FLAVOPROTEIN SUBUNIT"/>
    <property type="match status" value="1"/>
</dbReference>
<dbReference type="GO" id="GO:0000104">
    <property type="term" value="F:succinate dehydrogenase activity"/>
    <property type="evidence" value="ECO:0007669"/>
    <property type="project" value="TreeGrafter"/>
</dbReference>
<dbReference type="GO" id="GO:0050660">
    <property type="term" value="F:flavin adenine dinucleotide binding"/>
    <property type="evidence" value="ECO:0007669"/>
    <property type="project" value="TreeGrafter"/>
</dbReference>
<dbReference type="RefSeq" id="WP_133565014.1">
    <property type="nucleotide sequence ID" value="NZ_SNZA01000007.1"/>
</dbReference>
<keyword evidence="3" id="KW-0560">Oxidoreductase</keyword>
<dbReference type="Gene3D" id="3.50.50.60">
    <property type="entry name" value="FAD/NAD(P)-binding domain"/>
    <property type="match status" value="2"/>
</dbReference>
<evidence type="ECO:0000313" key="6">
    <source>
        <dbReference type="Proteomes" id="UP000295729"/>
    </source>
</evidence>
<protein>
    <submittedName>
        <fullName evidence="5">Succinate dehydrogenase/fumarate reductase flavoprotein subunit</fullName>
    </submittedName>
</protein>
<dbReference type="GO" id="GO:0005886">
    <property type="term" value="C:plasma membrane"/>
    <property type="evidence" value="ECO:0007669"/>
    <property type="project" value="TreeGrafter"/>
</dbReference>
<comment type="caution">
    <text evidence="5">The sequence shown here is derived from an EMBL/GenBank/DDBJ whole genome shotgun (WGS) entry which is preliminary data.</text>
</comment>
<dbReference type="SUPFAM" id="SSF51905">
    <property type="entry name" value="FAD/NAD(P)-binding domain"/>
    <property type="match status" value="1"/>
</dbReference>
<gene>
    <name evidence="5" type="ORF">C8D85_3414</name>
</gene>
<evidence type="ECO:0000256" key="2">
    <source>
        <dbReference type="ARBA" id="ARBA00022630"/>
    </source>
</evidence>
<dbReference type="Gene3D" id="3.90.700.10">
    <property type="entry name" value="Succinate dehydrogenase/fumarate reductase flavoprotein, catalytic domain"/>
    <property type="match status" value="1"/>
</dbReference>
<reference evidence="5 6" key="1">
    <citation type="submission" date="2019-03" db="EMBL/GenBank/DDBJ databases">
        <title>Genomic Encyclopedia of Type Strains, Phase IV (KMG-IV): sequencing the most valuable type-strain genomes for metagenomic binning, comparative biology and taxonomic classification.</title>
        <authorList>
            <person name="Goeker M."/>
        </authorList>
    </citation>
    <scope>NUCLEOTIDE SEQUENCE [LARGE SCALE GENOMIC DNA]</scope>
    <source>
        <strain evidence="5 6">DSM 5604</strain>
    </source>
</reference>
<proteinExistence type="predicted"/>
<dbReference type="PRINTS" id="PR00368">
    <property type="entry name" value="FADPNR"/>
</dbReference>
<organism evidence="5 6">
    <name type="scientific">Marinomonas communis</name>
    <dbReference type="NCBI Taxonomy" id="28254"/>
    <lineage>
        <taxon>Bacteria</taxon>
        <taxon>Pseudomonadati</taxon>
        <taxon>Pseudomonadota</taxon>
        <taxon>Gammaproteobacteria</taxon>
        <taxon>Oceanospirillales</taxon>
        <taxon>Oceanospirillaceae</taxon>
        <taxon>Marinomonas</taxon>
    </lineage>
</organism>
<feature type="domain" description="FAD-dependent oxidoreductase 2 FAD-binding" evidence="4">
    <location>
        <begin position="46"/>
        <end position="475"/>
    </location>
</feature>
<dbReference type="GO" id="GO:0009061">
    <property type="term" value="P:anaerobic respiration"/>
    <property type="evidence" value="ECO:0007669"/>
    <property type="project" value="TreeGrafter"/>
</dbReference>
<dbReference type="InterPro" id="IPR030664">
    <property type="entry name" value="SdhA/FrdA/AprA"/>
</dbReference>
<evidence type="ECO:0000256" key="1">
    <source>
        <dbReference type="ARBA" id="ARBA00001974"/>
    </source>
</evidence>
<name>A0A4R6X223_9GAMM</name>
<keyword evidence="6" id="KW-1185">Reference proteome</keyword>
<dbReference type="Pfam" id="PF00890">
    <property type="entry name" value="FAD_binding_2"/>
    <property type="match status" value="1"/>
</dbReference>
<dbReference type="InterPro" id="IPR027477">
    <property type="entry name" value="Succ_DH/fumarate_Rdtase_cat_sf"/>
</dbReference>
<sequence>MPQLSLSDDLLYHLTRIKMPREFPKAIPEDIPTVAGLSLPVYRSQVLVVGSGAAGLRAAVELKRRGQNVILATSGVGMGTSACSGSDKQTLHTASTRGHGDDYLNMATAIAAGGAMDHDVAYVESVGSNQALAGLQFMGLPIPQDRYGAALRYQTDHDEYGRATSCGPRTSRLMVKVLAEECKRLSIPVLSRASAVKLQTQRLDDQEKAVGLFLATNDQSHNDYGLSYVEFDAIVLATGGPGELYRDSVYPGKCHGSLGLALETGLTLSNLTESQFGIGTSRDNFPWNLSGSYVQVVPHIYSVDNQGKEHHFLANYFADMDMLCDAVFKKGYQWPFHAERTLHHQSSLVDLAIYEQQQLGRSVYMDFQRNPEPFKGRVFDINRLSGDAKDYLDNNQALGDLPIHRLEKLNPLAIELYRQNGTDLRQEPLRFAMNNQHMNGGVEVDLWGQTSLKACYAIGELASTHGVTRPGGAALNAGQVFAVRVADHISHTSQSKQVPLGASLDETLTEIVSELTQALTHSLHKQTLTDRRMQVQGLMSDHIGFICHYQATLDAQSTLHRLSQQPMYIDNPAQIPAYFHWKQNTLAAAAIATALADYMKKGGISRGARLICDKSGQQVPMAANQPLEQFRHQGGHDPLGKYKQLIQYTDENFTVRWRSVSALEDVSNIYFEKNWPDFLNSTIYKAE</sequence>